<keyword evidence="3 5" id="KW-0732">Signal</keyword>
<evidence type="ECO:0000256" key="4">
    <source>
        <dbReference type="ARBA" id="ARBA00023263"/>
    </source>
</evidence>
<keyword evidence="4" id="KW-0281">Fimbrium</keyword>
<evidence type="ECO:0000256" key="5">
    <source>
        <dbReference type="SAM" id="SignalP"/>
    </source>
</evidence>
<organism evidence="7 8">
    <name type="scientific">Citrobacter amalonaticus</name>
    <dbReference type="NCBI Taxonomy" id="35703"/>
    <lineage>
        <taxon>Bacteria</taxon>
        <taxon>Pseudomonadati</taxon>
        <taxon>Pseudomonadota</taxon>
        <taxon>Gammaproteobacteria</taxon>
        <taxon>Enterobacterales</taxon>
        <taxon>Enterobacteriaceae</taxon>
        <taxon>Citrobacter</taxon>
    </lineage>
</organism>
<feature type="domain" description="Fimbrial-type adhesion" evidence="6">
    <location>
        <begin position="227"/>
        <end position="377"/>
    </location>
</feature>
<dbReference type="PANTHER" id="PTHR33420">
    <property type="entry name" value="FIMBRIAL SUBUNIT ELFA-RELATED"/>
    <property type="match status" value="1"/>
</dbReference>
<proteinExistence type="inferred from homology"/>
<dbReference type="PANTHER" id="PTHR33420:SF31">
    <property type="entry name" value="TYPE 1 FIMBRIN D-MANNOSE SPECIFIC ADHESIN"/>
    <property type="match status" value="1"/>
</dbReference>
<gene>
    <name evidence="7" type="ORF">FOT72_20515</name>
</gene>
<evidence type="ECO:0000256" key="1">
    <source>
        <dbReference type="ARBA" id="ARBA00004561"/>
    </source>
</evidence>
<comment type="subcellular location">
    <subcellularLocation>
        <location evidence="1">Fimbrium</location>
    </subcellularLocation>
</comment>
<dbReference type="RefSeq" id="WP_061077835.1">
    <property type="nucleotide sequence ID" value="NZ_CP014015.2"/>
</dbReference>
<feature type="chain" id="PRO_5034722681" evidence="5">
    <location>
        <begin position="27"/>
        <end position="378"/>
    </location>
</feature>
<protein>
    <submittedName>
        <fullName evidence="7">Fimbrial protein</fullName>
    </submittedName>
</protein>
<dbReference type="AlphaFoldDB" id="A0A8I0SZV2"/>
<comment type="caution">
    <text evidence="7">The sequence shown here is derived from an EMBL/GenBank/DDBJ whole genome shotgun (WGS) entry which is preliminary data.</text>
</comment>
<evidence type="ECO:0000313" key="7">
    <source>
        <dbReference type="EMBL" id="MBE0130376.1"/>
    </source>
</evidence>
<evidence type="ECO:0000256" key="2">
    <source>
        <dbReference type="ARBA" id="ARBA00006671"/>
    </source>
</evidence>
<evidence type="ECO:0000259" key="6">
    <source>
        <dbReference type="Pfam" id="PF00419"/>
    </source>
</evidence>
<dbReference type="InterPro" id="IPR000259">
    <property type="entry name" value="Adhesion_dom_fimbrial"/>
</dbReference>
<dbReference type="InterPro" id="IPR050263">
    <property type="entry name" value="Bact_Fimbrial_Adh_Pro"/>
</dbReference>
<dbReference type="InterPro" id="IPR008966">
    <property type="entry name" value="Adhesion_dom_sf"/>
</dbReference>
<evidence type="ECO:0000313" key="8">
    <source>
        <dbReference type="Proteomes" id="UP000656723"/>
    </source>
</evidence>
<sequence length="378" mass="39903">MIYRRYVLLMLRVVLTALFATNISCHATNIVLKNCFQAPENYYVNGSDELSSTENQQGKSIAMLNSVLGSGAPLTAQCDCTAALTGNSVISDIVYVTTPLRSGSTTGYGYLTDKLDIDVDAYTDTENATAIYIPINTYPSSSPIAKAEPNTSIESESSVCRPGTQPVPGTPQRQFLWSMMSARFYIKSPILGVETIPETVVIQTAVCIYSGGGCSASLSQPVSNILLSGTLSAPLGCTINAGSTIDIALGNVISTNFVHQGIPPQGYALKNVDITFHCDSAAVSNSDKIKLSLSADQGVSDGESGLIAKMVDRDDIGVRMYDSNSNSIRLDGSAEFPVTLDSQGNGSIKMQAAPVATTDNIPAGGNFEGNVTVKMDIK</sequence>
<name>A0A8I0SZV2_CITAM</name>
<reference evidence="7" key="1">
    <citation type="submission" date="2019-07" db="EMBL/GenBank/DDBJ databases">
        <title>KPC-2 carbapenem resistent Enterobacterales isolates from Germany.</title>
        <authorList>
            <person name="Yao Y."/>
            <person name="Falgenhauer L."/>
            <person name="Imirzalioglu C."/>
            <person name="Chakraborty T."/>
        </authorList>
    </citation>
    <scope>NUCLEOTIDE SEQUENCE</scope>
    <source>
        <strain evidence="7">CA13304</strain>
    </source>
</reference>
<dbReference type="GO" id="GO:0009289">
    <property type="term" value="C:pilus"/>
    <property type="evidence" value="ECO:0007669"/>
    <property type="project" value="UniProtKB-SubCell"/>
</dbReference>
<dbReference type="Proteomes" id="UP000656723">
    <property type="component" value="Unassembled WGS sequence"/>
</dbReference>
<dbReference type="InterPro" id="IPR036937">
    <property type="entry name" value="Adhesion_dom_fimbrial_sf"/>
</dbReference>
<dbReference type="Gene3D" id="2.60.40.1090">
    <property type="entry name" value="Fimbrial-type adhesion domain"/>
    <property type="match status" value="1"/>
</dbReference>
<dbReference type="GO" id="GO:0043709">
    <property type="term" value="P:cell adhesion involved in single-species biofilm formation"/>
    <property type="evidence" value="ECO:0007669"/>
    <property type="project" value="TreeGrafter"/>
</dbReference>
<feature type="signal peptide" evidence="5">
    <location>
        <begin position="1"/>
        <end position="26"/>
    </location>
</feature>
<dbReference type="Pfam" id="PF00419">
    <property type="entry name" value="Fimbrial"/>
    <property type="match status" value="1"/>
</dbReference>
<accession>A0A8I0SZV2</accession>
<comment type="similarity">
    <text evidence="2">Belongs to the fimbrial protein family.</text>
</comment>
<evidence type="ECO:0000256" key="3">
    <source>
        <dbReference type="ARBA" id="ARBA00022729"/>
    </source>
</evidence>
<dbReference type="OrthoDB" id="6505839at2"/>
<dbReference type="EMBL" id="VKME01000022">
    <property type="protein sequence ID" value="MBE0130376.1"/>
    <property type="molecule type" value="Genomic_DNA"/>
</dbReference>
<dbReference type="SUPFAM" id="SSF49401">
    <property type="entry name" value="Bacterial adhesins"/>
    <property type="match status" value="1"/>
</dbReference>